<dbReference type="InterPro" id="IPR036388">
    <property type="entry name" value="WH-like_DNA-bd_sf"/>
</dbReference>
<name>A0ABQ1MYV0_9SPHI</name>
<dbReference type="Proteomes" id="UP000597338">
    <property type="component" value="Unassembled WGS sequence"/>
</dbReference>
<dbReference type="RefSeq" id="WP_188753872.1">
    <property type="nucleotide sequence ID" value="NZ_BMIK01000031.1"/>
</dbReference>
<dbReference type="EMBL" id="BMIK01000031">
    <property type="protein sequence ID" value="GGC48904.1"/>
    <property type="molecule type" value="Genomic_DNA"/>
</dbReference>
<dbReference type="PROSITE" id="PS50995">
    <property type="entry name" value="HTH_MARR_2"/>
    <property type="match status" value="1"/>
</dbReference>
<comment type="caution">
    <text evidence="2">The sequence shown here is derived from an EMBL/GenBank/DDBJ whole genome shotgun (WGS) entry which is preliminary data.</text>
</comment>
<accession>A0ABQ1MYV0</accession>
<dbReference type="InterPro" id="IPR036390">
    <property type="entry name" value="WH_DNA-bd_sf"/>
</dbReference>
<dbReference type="PANTHER" id="PTHR33164:SF101">
    <property type="entry name" value="TRANSCRIPTIONAL REPRESSOR MPRA"/>
    <property type="match status" value="1"/>
</dbReference>
<evidence type="ECO:0000313" key="3">
    <source>
        <dbReference type="Proteomes" id="UP000597338"/>
    </source>
</evidence>
<protein>
    <submittedName>
        <fullName evidence="2">MarR family transcriptional regulator</fullName>
    </submittedName>
</protein>
<organism evidence="2 3">
    <name type="scientific">Parapedobacter defluvii</name>
    <dbReference type="NCBI Taxonomy" id="2045106"/>
    <lineage>
        <taxon>Bacteria</taxon>
        <taxon>Pseudomonadati</taxon>
        <taxon>Bacteroidota</taxon>
        <taxon>Sphingobacteriia</taxon>
        <taxon>Sphingobacteriales</taxon>
        <taxon>Sphingobacteriaceae</taxon>
        <taxon>Parapedobacter</taxon>
    </lineage>
</organism>
<reference evidence="3" key="1">
    <citation type="journal article" date="2019" name="Int. J. Syst. Evol. Microbiol.">
        <title>The Global Catalogue of Microorganisms (GCM) 10K type strain sequencing project: providing services to taxonomists for standard genome sequencing and annotation.</title>
        <authorList>
            <consortium name="The Broad Institute Genomics Platform"/>
            <consortium name="The Broad Institute Genome Sequencing Center for Infectious Disease"/>
            <person name="Wu L."/>
            <person name="Ma J."/>
        </authorList>
    </citation>
    <scope>NUCLEOTIDE SEQUENCE [LARGE SCALE GENOMIC DNA]</scope>
    <source>
        <strain evidence="3">CGMCC 1.15342</strain>
    </source>
</reference>
<gene>
    <name evidence="2" type="ORF">GCM10011386_46420</name>
</gene>
<dbReference type="PANTHER" id="PTHR33164">
    <property type="entry name" value="TRANSCRIPTIONAL REGULATOR, MARR FAMILY"/>
    <property type="match status" value="1"/>
</dbReference>
<keyword evidence="3" id="KW-1185">Reference proteome</keyword>
<dbReference type="InterPro" id="IPR039422">
    <property type="entry name" value="MarR/SlyA-like"/>
</dbReference>
<sequence length="161" mass="18696">MRIEEEIQTRKFRNEQHKATVNIVFTSNWITGILEKRANLEQITLQQFNVLRILRGQYPKPATNSLVKERMLDKMPDVSRIIDRLVAKELVSRGKCSTDRRAVDVMITPKGLDKLEALEESMMMMDVLQENITEEECRILNELLDKLRGHEPSISEDSQGK</sequence>
<dbReference type="PRINTS" id="PR00598">
    <property type="entry name" value="HTHMARR"/>
</dbReference>
<evidence type="ECO:0000313" key="2">
    <source>
        <dbReference type="EMBL" id="GGC48904.1"/>
    </source>
</evidence>
<evidence type="ECO:0000259" key="1">
    <source>
        <dbReference type="PROSITE" id="PS50995"/>
    </source>
</evidence>
<dbReference type="Gene3D" id="1.10.10.10">
    <property type="entry name" value="Winged helix-like DNA-binding domain superfamily/Winged helix DNA-binding domain"/>
    <property type="match status" value="1"/>
</dbReference>
<dbReference type="Pfam" id="PF01047">
    <property type="entry name" value="MarR"/>
    <property type="match status" value="1"/>
</dbReference>
<dbReference type="SMART" id="SM00347">
    <property type="entry name" value="HTH_MARR"/>
    <property type="match status" value="1"/>
</dbReference>
<proteinExistence type="predicted"/>
<dbReference type="InterPro" id="IPR000835">
    <property type="entry name" value="HTH_MarR-typ"/>
</dbReference>
<dbReference type="SUPFAM" id="SSF46785">
    <property type="entry name" value="Winged helix' DNA-binding domain"/>
    <property type="match status" value="1"/>
</dbReference>
<feature type="domain" description="HTH marR-type" evidence="1">
    <location>
        <begin position="1"/>
        <end position="149"/>
    </location>
</feature>